<protein>
    <submittedName>
        <fullName evidence="2">Uncharacterized protein</fullName>
    </submittedName>
</protein>
<evidence type="ECO:0000313" key="2">
    <source>
        <dbReference type="EMBL" id="CAK9085470.1"/>
    </source>
</evidence>
<reference evidence="2 4" key="1">
    <citation type="submission" date="2024-02" db="EMBL/GenBank/DDBJ databases">
        <authorList>
            <person name="Chen Y."/>
            <person name="Shah S."/>
            <person name="Dougan E. K."/>
            <person name="Thang M."/>
            <person name="Chan C."/>
        </authorList>
    </citation>
    <scope>NUCLEOTIDE SEQUENCE [LARGE SCALE GENOMIC DNA]</scope>
</reference>
<comment type="caution">
    <text evidence="2">The sequence shown here is derived from an EMBL/GenBank/DDBJ whole genome shotgun (WGS) entry which is preliminary data.</text>
</comment>
<dbReference type="EMBL" id="CAXAMN010025650">
    <property type="protein sequence ID" value="CAK9096755.1"/>
    <property type="molecule type" value="Genomic_DNA"/>
</dbReference>
<evidence type="ECO:0000313" key="3">
    <source>
        <dbReference type="EMBL" id="CAK9096755.1"/>
    </source>
</evidence>
<keyword evidence="1" id="KW-0175">Coiled coil</keyword>
<name>A0ABP0QB36_9DINO</name>
<sequence length="466" mass="54424">MYHMTPLSCVSHLVQEAWMKYRSFAAWRLWLAAEKAGISETAEISAWKVEKEKRLDDLSHRHHEVALRCGYWLCAEKHHWKKDTIFRAWFFMIVRIKNQDEWQLRQLRQLLASRKNHLLLCLCAWRSFALRSSRDHKRSKLEEKEASLPKWQKNNFSLRLRKYMVWLTTCDSKKAQRLSLHFLLRSWRLHASVSLRCSRRSTLHTHGPDVEALLARAWAAWWDAHVLSQVAAACAQEPKAAKHAQDERTHRVAGQCIARQLDWLLIIILQRWWWRATTGRGLQRAKKQLEQEGQASATAAKAVKQQLDQQTDALALARQVRSRERSQLERQLAESQEALSRVNAELAREIEGVSQLETDVQELHRVLALQGEDQLRALQELPARLRERHEDRPEICPDIPTTSPERSGSQGRISALRAAEYEDFREARAQRKVEQSEADLSLRERLDPRSRANAAWSVRLRPTNSE</sequence>
<accession>A0ABP0QB36</accession>
<proteinExistence type="predicted"/>
<dbReference type="Proteomes" id="UP001642484">
    <property type="component" value="Unassembled WGS sequence"/>
</dbReference>
<organism evidence="2 4">
    <name type="scientific">Durusdinium trenchii</name>
    <dbReference type="NCBI Taxonomy" id="1381693"/>
    <lineage>
        <taxon>Eukaryota</taxon>
        <taxon>Sar</taxon>
        <taxon>Alveolata</taxon>
        <taxon>Dinophyceae</taxon>
        <taxon>Suessiales</taxon>
        <taxon>Symbiodiniaceae</taxon>
        <taxon>Durusdinium</taxon>
    </lineage>
</organism>
<feature type="coiled-coil region" evidence="1">
    <location>
        <begin position="318"/>
        <end position="345"/>
    </location>
</feature>
<keyword evidence="4" id="KW-1185">Reference proteome</keyword>
<evidence type="ECO:0000313" key="4">
    <source>
        <dbReference type="Proteomes" id="UP001642484"/>
    </source>
</evidence>
<dbReference type="EMBL" id="CAXAMN010024306">
    <property type="protein sequence ID" value="CAK9085470.1"/>
    <property type="molecule type" value="Genomic_DNA"/>
</dbReference>
<evidence type="ECO:0000256" key="1">
    <source>
        <dbReference type="SAM" id="Coils"/>
    </source>
</evidence>
<gene>
    <name evidence="2" type="ORF">CCMP2556_LOCUS41500</name>
    <name evidence="3" type="ORF">CCMP2556_LOCUS45992</name>
</gene>